<comment type="caution">
    <text evidence="2">The sequence shown here is derived from an EMBL/GenBank/DDBJ whole genome shotgun (WGS) entry which is preliminary data.</text>
</comment>
<organism evidence="2">
    <name type="scientific">marine sediment metagenome</name>
    <dbReference type="NCBI Taxonomy" id="412755"/>
    <lineage>
        <taxon>unclassified sequences</taxon>
        <taxon>metagenomes</taxon>
        <taxon>ecological metagenomes</taxon>
    </lineage>
</organism>
<name>A0A0F9X0Q5_9ZZZZ</name>
<dbReference type="Pfam" id="PF09723">
    <property type="entry name" value="Zn_ribbon_8"/>
    <property type="match status" value="1"/>
</dbReference>
<sequence length="69" mass="7755">MSYYDYRCDSGHEFEIEQRITEDALTVCPKLGTDQDDNEVQCCSPCRRLISKTSFKFKGGAPTPKGGVM</sequence>
<feature type="domain" description="Putative regulatory protein FmdB zinc ribbon" evidence="1">
    <location>
        <begin position="1"/>
        <end position="51"/>
    </location>
</feature>
<dbReference type="AlphaFoldDB" id="A0A0F9X0Q5"/>
<dbReference type="InterPro" id="IPR013429">
    <property type="entry name" value="Regulatory_FmdB_Zinc_ribbon"/>
</dbReference>
<evidence type="ECO:0000313" key="2">
    <source>
        <dbReference type="EMBL" id="KKN92341.1"/>
    </source>
</evidence>
<reference evidence="2" key="1">
    <citation type="journal article" date="2015" name="Nature">
        <title>Complex archaea that bridge the gap between prokaryotes and eukaryotes.</title>
        <authorList>
            <person name="Spang A."/>
            <person name="Saw J.H."/>
            <person name="Jorgensen S.L."/>
            <person name="Zaremba-Niedzwiedzka K."/>
            <person name="Martijn J."/>
            <person name="Lind A.E."/>
            <person name="van Eijk R."/>
            <person name="Schleper C."/>
            <person name="Guy L."/>
            <person name="Ettema T.J."/>
        </authorList>
    </citation>
    <scope>NUCLEOTIDE SEQUENCE</scope>
</reference>
<protein>
    <recommendedName>
        <fullName evidence="1">Putative regulatory protein FmdB zinc ribbon domain-containing protein</fullName>
    </recommendedName>
</protein>
<proteinExistence type="predicted"/>
<evidence type="ECO:0000259" key="1">
    <source>
        <dbReference type="SMART" id="SM00834"/>
    </source>
</evidence>
<accession>A0A0F9X0Q5</accession>
<dbReference type="NCBIfam" id="TIGR02605">
    <property type="entry name" value="CxxC_CxxC_SSSS"/>
    <property type="match status" value="1"/>
</dbReference>
<gene>
    <name evidence="2" type="ORF">LCGC14_0208320</name>
</gene>
<dbReference type="SMART" id="SM00834">
    <property type="entry name" value="CxxC_CXXC_SSSS"/>
    <property type="match status" value="1"/>
</dbReference>
<dbReference type="EMBL" id="LAZR01000095">
    <property type="protein sequence ID" value="KKN92341.1"/>
    <property type="molecule type" value="Genomic_DNA"/>
</dbReference>